<keyword evidence="12" id="KW-1185">Reference proteome</keyword>
<dbReference type="GO" id="GO:0005789">
    <property type="term" value="C:endoplasmic reticulum membrane"/>
    <property type="evidence" value="ECO:0007669"/>
    <property type="project" value="TreeGrafter"/>
</dbReference>
<dbReference type="GO" id="GO:0046513">
    <property type="term" value="P:ceramide biosynthetic process"/>
    <property type="evidence" value="ECO:0007669"/>
    <property type="project" value="TreeGrafter"/>
</dbReference>
<evidence type="ECO:0000256" key="7">
    <source>
        <dbReference type="ARBA" id="ARBA00023098"/>
    </source>
</evidence>
<evidence type="ECO:0000256" key="6">
    <source>
        <dbReference type="ARBA" id="ARBA00022989"/>
    </source>
</evidence>
<evidence type="ECO:0000256" key="1">
    <source>
        <dbReference type="ARBA" id="ARBA00004141"/>
    </source>
</evidence>
<reference evidence="11" key="1">
    <citation type="submission" date="2023-06" db="EMBL/GenBank/DDBJ databases">
        <title>Genomic analysis of the entomopathogenic nematode Steinernema hermaphroditum.</title>
        <authorList>
            <person name="Schwarz E.M."/>
            <person name="Heppert J.K."/>
            <person name="Baniya A."/>
            <person name="Schwartz H.T."/>
            <person name="Tan C.-H."/>
            <person name="Antoshechkin I."/>
            <person name="Sternberg P.W."/>
            <person name="Goodrich-Blair H."/>
            <person name="Dillman A.R."/>
        </authorList>
    </citation>
    <scope>NUCLEOTIDE SEQUENCE</scope>
    <source>
        <strain evidence="11">PS9179</strain>
        <tissue evidence="11">Whole animal</tissue>
    </source>
</reference>
<evidence type="ECO:0000256" key="3">
    <source>
        <dbReference type="ARBA" id="ARBA00022679"/>
    </source>
</evidence>
<evidence type="ECO:0000256" key="5">
    <source>
        <dbReference type="ARBA" id="ARBA00022919"/>
    </source>
</evidence>
<feature type="transmembrane region" description="Helical" evidence="9">
    <location>
        <begin position="257"/>
        <end position="278"/>
    </location>
</feature>
<keyword evidence="5" id="KW-0746">Sphingolipid metabolism</keyword>
<evidence type="ECO:0000256" key="8">
    <source>
        <dbReference type="ARBA" id="ARBA00023136"/>
    </source>
</evidence>
<comment type="caution">
    <text evidence="11">The sequence shown here is derived from an EMBL/GenBank/DDBJ whole genome shotgun (WGS) entry which is preliminary data.</text>
</comment>
<evidence type="ECO:0000256" key="2">
    <source>
        <dbReference type="ARBA" id="ARBA00005441"/>
    </source>
</evidence>
<dbReference type="Proteomes" id="UP001175271">
    <property type="component" value="Unassembled WGS sequence"/>
</dbReference>
<dbReference type="InterPro" id="IPR025749">
    <property type="entry name" value="Sphingomyelin_synth-like_dom"/>
</dbReference>
<evidence type="ECO:0000256" key="9">
    <source>
        <dbReference type="SAM" id="Phobius"/>
    </source>
</evidence>
<comment type="subcellular location">
    <subcellularLocation>
        <location evidence="1">Membrane</location>
        <topology evidence="1">Multi-pass membrane protein</topology>
    </subcellularLocation>
</comment>
<dbReference type="GO" id="GO:0033188">
    <property type="term" value="F:sphingomyelin synthase activity"/>
    <property type="evidence" value="ECO:0007669"/>
    <property type="project" value="TreeGrafter"/>
</dbReference>
<dbReference type="PANTHER" id="PTHR21290">
    <property type="entry name" value="SPHINGOMYELIN SYNTHETASE"/>
    <property type="match status" value="1"/>
</dbReference>
<dbReference type="GO" id="GO:0047493">
    <property type="term" value="F:ceramide cholinephosphotransferase activity"/>
    <property type="evidence" value="ECO:0007669"/>
    <property type="project" value="TreeGrafter"/>
</dbReference>
<dbReference type="GO" id="GO:0006686">
    <property type="term" value="P:sphingomyelin biosynthetic process"/>
    <property type="evidence" value="ECO:0007669"/>
    <property type="project" value="TreeGrafter"/>
</dbReference>
<evidence type="ECO:0000256" key="4">
    <source>
        <dbReference type="ARBA" id="ARBA00022692"/>
    </source>
</evidence>
<comment type="similarity">
    <text evidence="2">Belongs to the sphingomyelin synthase family.</text>
</comment>
<dbReference type="InterPro" id="IPR045221">
    <property type="entry name" value="Sphingomyelin_synth-like"/>
</dbReference>
<dbReference type="AlphaFoldDB" id="A0AA39HTK5"/>
<dbReference type="PANTHER" id="PTHR21290:SF23">
    <property type="entry name" value="PHOSPHATIDYLCHOLINE:CERAMIDE CHOLINEPHOSPHOTRANSFERASE 2"/>
    <property type="match status" value="1"/>
</dbReference>
<sequence>MDDSSSDGHIQKENRAENFPVAVNESSDGGITTKNLSNSLVDISGRSTFLRKSMYPSEKMKCFVVFGVFMIALLANCVVLAHSNDVVGRTALSDLTFIFVPQQDWAEPIGDGLVGSAVIIAVSFLAIFHKHRTIVLKRFFYTLSILYLMRAVCISLTHYPSTFVNSFKKCVEPSHDGLSDIFWRVVHTVKTLGSLVKYKDNRVLCGDLLFSGHTTAVTQSTFYLNYYTPKFLWPLRWILIVMCVAGMICLTISRTHYSVDVVVAYWVSSMIFSLYHAFCNAPHSARPQNRAFRRLILFWTMFELERDVPAGRLPNRLEWPFSRPQFMVRFVKQLDSPEEDNILGRTVLFFSRHRMKTHF</sequence>
<dbReference type="GO" id="GO:0005886">
    <property type="term" value="C:plasma membrane"/>
    <property type="evidence" value="ECO:0007669"/>
    <property type="project" value="TreeGrafter"/>
</dbReference>
<organism evidence="11 12">
    <name type="scientific">Steinernema hermaphroditum</name>
    <dbReference type="NCBI Taxonomy" id="289476"/>
    <lineage>
        <taxon>Eukaryota</taxon>
        <taxon>Metazoa</taxon>
        <taxon>Ecdysozoa</taxon>
        <taxon>Nematoda</taxon>
        <taxon>Chromadorea</taxon>
        <taxon>Rhabditida</taxon>
        <taxon>Tylenchina</taxon>
        <taxon>Panagrolaimomorpha</taxon>
        <taxon>Strongyloidoidea</taxon>
        <taxon>Steinernematidae</taxon>
        <taxon>Steinernema</taxon>
    </lineage>
</organism>
<keyword evidence="6 9" id="KW-1133">Transmembrane helix</keyword>
<gene>
    <name evidence="11" type="ORF">QR680_005868</name>
</gene>
<keyword evidence="8 9" id="KW-0472">Membrane</keyword>
<feature type="transmembrane region" description="Helical" evidence="9">
    <location>
        <begin position="62"/>
        <end position="82"/>
    </location>
</feature>
<name>A0AA39HTK5_9BILA</name>
<feature type="transmembrane region" description="Helical" evidence="9">
    <location>
        <begin position="109"/>
        <end position="128"/>
    </location>
</feature>
<dbReference type="EMBL" id="JAUCMV010000003">
    <property type="protein sequence ID" value="KAK0411835.1"/>
    <property type="molecule type" value="Genomic_DNA"/>
</dbReference>
<keyword evidence="7" id="KW-0443">Lipid metabolism</keyword>
<keyword evidence="4 9" id="KW-0812">Transmembrane</keyword>
<feature type="domain" description="Sphingomyelin synthase-like" evidence="10">
    <location>
        <begin position="205"/>
        <end position="277"/>
    </location>
</feature>
<accession>A0AA39HTK5</accession>
<evidence type="ECO:0000259" key="10">
    <source>
        <dbReference type="Pfam" id="PF14360"/>
    </source>
</evidence>
<protein>
    <recommendedName>
        <fullName evidence="10">Sphingomyelin synthase-like domain-containing protein</fullName>
    </recommendedName>
</protein>
<evidence type="ECO:0000313" key="11">
    <source>
        <dbReference type="EMBL" id="KAK0411835.1"/>
    </source>
</evidence>
<dbReference type="Pfam" id="PF14360">
    <property type="entry name" value="PAP2_C"/>
    <property type="match status" value="1"/>
</dbReference>
<proteinExistence type="inferred from homology"/>
<keyword evidence="3" id="KW-0808">Transferase</keyword>
<feature type="transmembrane region" description="Helical" evidence="9">
    <location>
        <begin position="231"/>
        <end position="250"/>
    </location>
</feature>
<evidence type="ECO:0000313" key="12">
    <source>
        <dbReference type="Proteomes" id="UP001175271"/>
    </source>
</evidence>
<dbReference type="GO" id="GO:0000139">
    <property type="term" value="C:Golgi membrane"/>
    <property type="evidence" value="ECO:0007669"/>
    <property type="project" value="TreeGrafter"/>
</dbReference>